<dbReference type="InterPro" id="IPR011009">
    <property type="entry name" value="Kinase-like_dom_sf"/>
</dbReference>
<keyword evidence="3" id="KW-1185">Reference proteome</keyword>
<proteinExistence type="predicted"/>
<feature type="non-terminal residue" evidence="2">
    <location>
        <position position="59"/>
    </location>
</feature>
<dbReference type="SUPFAM" id="SSF56112">
    <property type="entry name" value="Protein kinase-like (PK-like)"/>
    <property type="match status" value="1"/>
</dbReference>
<reference evidence="2 3" key="1">
    <citation type="submission" date="2014-04" db="EMBL/GenBank/DDBJ databases">
        <title>Evolutionary Origins and Diversification of the Mycorrhizal Mutualists.</title>
        <authorList>
            <consortium name="DOE Joint Genome Institute"/>
            <consortium name="Mycorrhizal Genomics Consortium"/>
            <person name="Kohler A."/>
            <person name="Kuo A."/>
            <person name="Nagy L.G."/>
            <person name="Floudas D."/>
            <person name="Copeland A."/>
            <person name="Barry K.W."/>
            <person name="Cichocki N."/>
            <person name="Veneault-Fourrey C."/>
            <person name="LaButti K."/>
            <person name="Lindquist E.A."/>
            <person name="Lipzen A."/>
            <person name="Lundell T."/>
            <person name="Morin E."/>
            <person name="Murat C."/>
            <person name="Riley R."/>
            <person name="Ohm R."/>
            <person name="Sun H."/>
            <person name="Tunlid A."/>
            <person name="Henrissat B."/>
            <person name="Grigoriev I.V."/>
            <person name="Hibbett D.S."/>
            <person name="Martin F."/>
        </authorList>
    </citation>
    <scope>NUCLEOTIDE SEQUENCE [LARGE SCALE GENOMIC DNA]</scope>
    <source>
        <strain evidence="2 3">MD-312</strain>
    </source>
</reference>
<organism evidence="2 3">
    <name type="scientific">Hydnomerulius pinastri MD-312</name>
    <dbReference type="NCBI Taxonomy" id="994086"/>
    <lineage>
        <taxon>Eukaryota</taxon>
        <taxon>Fungi</taxon>
        <taxon>Dikarya</taxon>
        <taxon>Basidiomycota</taxon>
        <taxon>Agaricomycotina</taxon>
        <taxon>Agaricomycetes</taxon>
        <taxon>Agaricomycetidae</taxon>
        <taxon>Boletales</taxon>
        <taxon>Boletales incertae sedis</taxon>
        <taxon>Leucogyrophana</taxon>
    </lineage>
</organism>
<gene>
    <name evidence="2" type="ORF">HYDPIDRAFT_67875</name>
</gene>
<dbReference type="Proteomes" id="UP000053820">
    <property type="component" value="Unassembled WGS sequence"/>
</dbReference>
<dbReference type="HOGENOM" id="CLU_013871_3_1_1"/>
<evidence type="ECO:0000313" key="3">
    <source>
        <dbReference type="Proteomes" id="UP000053820"/>
    </source>
</evidence>
<sequence>SLIETIRATLTRLHQKGYVHGDVRDTNIMVSRSNKAKFMLVDFDWAGKIGEVRYPMNVN</sequence>
<dbReference type="GO" id="GO:0005524">
    <property type="term" value="F:ATP binding"/>
    <property type="evidence" value="ECO:0007669"/>
    <property type="project" value="InterPro"/>
</dbReference>
<accession>A0A0C9VZG9</accession>
<evidence type="ECO:0000313" key="2">
    <source>
        <dbReference type="EMBL" id="KIJ63840.1"/>
    </source>
</evidence>
<dbReference type="Pfam" id="PF17667">
    <property type="entry name" value="Pkinase_fungal"/>
    <property type="match status" value="1"/>
</dbReference>
<dbReference type="OrthoDB" id="3247966at2759"/>
<dbReference type="PROSITE" id="PS50011">
    <property type="entry name" value="PROTEIN_KINASE_DOM"/>
    <property type="match status" value="1"/>
</dbReference>
<dbReference type="Gene3D" id="1.10.510.10">
    <property type="entry name" value="Transferase(Phosphotransferase) domain 1"/>
    <property type="match status" value="1"/>
</dbReference>
<protein>
    <recommendedName>
        <fullName evidence="1">Protein kinase domain-containing protein</fullName>
    </recommendedName>
</protein>
<dbReference type="EMBL" id="KN839849">
    <property type="protein sequence ID" value="KIJ63840.1"/>
    <property type="molecule type" value="Genomic_DNA"/>
</dbReference>
<dbReference type="InterPro" id="IPR040976">
    <property type="entry name" value="Pkinase_fungal"/>
</dbReference>
<dbReference type="AlphaFoldDB" id="A0A0C9VZG9"/>
<name>A0A0C9VZG9_9AGAM</name>
<evidence type="ECO:0000259" key="1">
    <source>
        <dbReference type="PROSITE" id="PS50011"/>
    </source>
</evidence>
<dbReference type="GO" id="GO:0004672">
    <property type="term" value="F:protein kinase activity"/>
    <property type="evidence" value="ECO:0007669"/>
    <property type="project" value="InterPro"/>
</dbReference>
<feature type="non-terminal residue" evidence="2">
    <location>
        <position position="1"/>
    </location>
</feature>
<feature type="domain" description="Protein kinase" evidence="1">
    <location>
        <begin position="1"/>
        <end position="59"/>
    </location>
</feature>
<dbReference type="InterPro" id="IPR000719">
    <property type="entry name" value="Prot_kinase_dom"/>
</dbReference>